<name>G7PKE4_MACFA</name>
<accession>G7PKE4</accession>
<organism>
    <name type="scientific">Macaca fascicularis</name>
    <name type="common">Crab-eating macaque</name>
    <name type="synonym">Cynomolgus monkey</name>
    <dbReference type="NCBI Taxonomy" id="9541"/>
    <lineage>
        <taxon>Eukaryota</taxon>
        <taxon>Metazoa</taxon>
        <taxon>Chordata</taxon>
        <taxon>Craniata</taxon>
        <taxon>Vertebrata</taxon>
        <taxon>Euteleostomi</taxon>
        <taxon>Mammalia</taxon>
        <taxon>Eutheria</taxon>
        <taxon>Euarchontoglires</taxon>
        <taxon>Primates</taxon>
        <taxon>Haplorrhini</taxon>
        <taxon>Catarrhini</taxon>
        <taxon>Cercopithecidae</taxon>
        <taxon>Cercopithecinae</taxon>
        <taxon>Macaca</taxon>
    </lineage>
</organism>
<sequence length="80" mass="9431">LCSHFKVVFTQRKVELSKELCRSRSSRNGGFPLQQQPMGQKWGWHRGKPVHPRVEGLNEWPQNGDHWSRRWPPPRAFMPG</sequence>
<reference evidence="2" key="1">
    <citation type="journal article" date="2011" name="Nat. Biotechnol.">
        <title>Genome sequencing and comparison of two nonhuman primate animal models, the cynomolgus and Chinese rhesus macaques.</title>
        <authorList>
            <person name="Yan G."/>
            <person name="Zhang G."/>
            <person name="Fang X."/>
            <person name="Zhang Y."/>
            <person name="Li C."/>
            <person name="Ling F."/>
            <person name="Cooper D.N."/>
            <person name="Li Q."/>
            <person name="Li Y."/>
            <person name="van Gool A.J."/>
            <person name="Du H."/>
            <person name="Chen J."/>
            <person name="Chen R."/>
            <person name="Zhang P."/>
            <person name="Huang Z."/>
            <person name="Thompson J.R."/>
            <person name="Meng Y."/>
            <person name="Bai Y."/>
            <person name="Wang J."/>
            <person name="Zhuo M."/>
            <person name="Wang T."/>
            <person name="Huang Y."/>
            <person name="Wei L."/>
            <person name="Li J."/>
            <person name="Wang Z."/>
            <person name="Hu H."/>
            <person name="Yang P."/>
            <person name="Le L."/>
            <person name="Stenson P.D."/>
            <person name="Li B."/>
            <person name="Liu X."/>
            <person name="Ball E.V."/>
            <person name="An N."/>
            <person name="Huang Q."/>
            <person name="Zhang Y."/>
            <person name="Fan W."/>
            <person name="Zhang X."/>
            <person name="Li Y."/>
            <person name="Wang W."/>
            <person name="Katze M.G."/>
            <person name="Su B."/>
            <person name="Nielsen R."/>
            <person name="Yang H."/>
            <person name="Wang J."/>
            <person name="Wang X."/>
            <person name="Wang J."/>
        </authorList>
    </citation>
    <scope>NUCLEOTIDE SEQUENCE [LARGE SCALE GENOMIC DNA]</scope>
    <source>
        <strain evidence="2">CE-4</strain>
    </source>
</reference>
<dbReference type="EMBL" id="CM001287">
    <property type="protein sequence ID" value="EHH55285.1"/>
    <property type="molecule type" value="Genomic_DNA"/>
</dbReference>
<feature type="compositionally biased region" description="Pro residues" evidence="1">
    <location>
        <begin position="71"/>
        <end position="80"/>
    </location>
</feature>
<feature type="non-terminal residue" evidence="2">
    <location>
        <position position="1"/>
    </location>
</feature>
<dbReference type="Proteomes" id="UP000009130">
    <property type="component" value="Chromosome 12"/>
</dbReference>
<evidence type="ECO:0000256" key="1">
    <source>
        <dbReference type="SAM" id="MobiDB-lite"/>
    </source>
</evidence>
<feature type="region of interest" description="Disordered" evidence="1">
    <location>
        <begin position="25"/>
        <end position="80"/>
    </location>
</feature>
<protein>
    <submittedName>
        <fullName evidence="2">Uncharacterized protein</fullName>
    </submittedName>
</protein>
<gene>
    <name evidence="2" type="ORF">EGM_04454</name>
</gene>
<dbReference type="AlphaFoldDB" id="G7PKE4"/>
<feature type="non-terminal residue" evidence="2">
    <location>
        <position position="80"/>
    </location>
</feature>
<proteinExistence type="predicted"/>
<evidence type="ECO:0000313" key="2">
    <source>
        <dbReference type="EMBL" id="EHH55285.1"/>
    </source>
</evidence>